<proteinExistence type="predicted"/>
<dbReference type="Proteomes" id="UP000092445">
    <property type="component" value="Unassembled WGS sequence"/>
</dbReference>
<sequence length="116" mass="13134">MFPIMGLQQTDEPNQVTLNKARCGVPLIKIPLLSIDRKCKTPRCNPFKYAMLTLKTKTLLNTYNNVGNETNGRTLRTRPAHPTRPASDDKKSESFTKTRSLISKQMFGHLRQSISS</sequence>
<organism evidence="2 3">
    <name type="scientific">Glossina pallidipes</name>
    <name type="common">Tsetse fly</name>
    <dbReference type="NCBI Taxonomy" id="7398"/>
    <lineage>
        <taxon>Eukaryota</taxon>
        <taxon>Metazoa</taxon>
        <taxon>Ecdysozoa</taxon>
        <taxon>Arthropoda</taxon>
        <taxon>Hexapoda</taxon>
        <taxon>Insecta</taxon>
        <taxon>Pterygota</taxon>
        <taxon>Neoptera</taxon>
        <taxon>Endopterygota</taxon>
        <taxon>Diptera</taxon>
        <taxon>Brachycera</taxon>
        <taxon>Muscomorpha</taxon>
        <taxon>Hippoboscoidea</taxon>
        <taxon>Glossinidae</taxon>
        <taxon>Glossina</taxon>
    </lineage>
</organism>
<evidence type="ECO:0000256" key="1">
    <source>
        <dbReference type="SAM" id="MobiDB-lite"/>
    </source>
</evidence>
<evidence type="ECO:0000313" key="2">
    <source>
        <dbReference type="EnsemblMetazoa" id="GPAI007596-PA"/>
    </source>
</evidence>
<dbReference type="AlphaFoldDB" id="A0A1A9Z968"/>
<dbReference type="EnsemblMetazoa" id="GPAI007596-RA">
    <property type="protein sequence ID" value="GPAI007596-PA"/>
    <property type="gene ID" value="GPAI007596"/>
</dbReference>
<reference evidence="2" key="2">
    <citation type="submission" date="2020-05" db="UniProtKB">
        <authorList>
            <consortium name="EnsemblMetazoa"/>
        </authorList>
    </citation>
    <scope>IDENTIFICATION</scope>
    <source>
        <strain evidence="2">IAEA</strain>
    </source>
</reference>
<accession>A0A1A9Z968</accession>
<keyword evidence="3" id="KW-1185">Reference proteome</keyword>
<name>A0A1A9Z968_GLOPL</name>
<protein>
    <submittedName>
        <fullName evidence="2">Uncharacterized protein</fullName>
    </submittedName>
</protein>
<dbReference type="VEuPathDB" id="VectorBase:GPAI007596"/>
<reference evidence="3" key="1">
    <citation type="submission" date="2014-03" db="EMBL/GenBank/DDBJ databases">
        <authorList>
            <person name="Aksoy S."/>
            <person name="Warren W."/>
            <person name="Wilson R.K."/>
        </authorList>
    </citation>
    <scope>NUCLEOTIDE SEQUENCE [LARGE SCALE GENOMIC DNA]</scope>
    <source>
        <strain evidence="3">IAEA</strain>
    </source>
</reference>
<evidence type="ECO:0000313" key="3">
    <source>
        <dbReference type="Proteomes" id="UP000092445"/>
    </source>
</evidence>
<feature type="compositionally biased region" description="Basic and acidic residues" evidence="1">
    <location>
        <begin position="86"/>
        <end position="96"/>
    </location>
</feature>
<feature type="region of interest" description="Disordered" evidence="1">
    <location>
        <begin position="64"/>
        <end position="98"/>
    </location>
</feature>